<evidence type="ECO:0000256" key="4">
    <source>
        <dbReference type="ARBA" id="ARBA00022833"/>
    </source>
</evidence>
<evidence type="ECO:0000313" key="10">
    <source>
        <dbReference type="Proteomes" id="UP000093807"/>
    </source>
</evidence>
<dbReference type="GO" id="GO:0051603">
    <property type="term" value="P:proteolysis involved in protein catabolic process"/>
    <property type="evidence" value="ECO:0007669"/>
    <property type="project" value="TreeGrafter"/>
</dbReference>
<proteinExistence type="inferred from homology"/>
<evidence type="ECO:0000256" key="7">
    <source>
        <dbReference type="SAM" id="Phobius"/>
    </source>
</evidence>
<name>A0A199XP24_9FLAO</name>
<dbReference type="PANTHER" id="PTHR22726">
    <property type="entry name" value="METALLOENDOPEPTIDASE OMA1"/>
    <property type="match status" value="1"/>
</dbReference>
<dbReference type="InterPro" id="IPR001915">
    <property type="entry name" value="Peptidase_M48"/>
</dbReference>
<evidence type="ECO:0000256" key="6">
    <source>
        <dbReference type="RuleBase" id="RU003983"/>
    </source>
</evidence>
<keyword evidence="4 6" id="KW-0862">Zinc</keyword>
<keyword evidence="1 6" id="KW-0645">Protease</keyword>
<dbReference type="Pfam" id="PF01435">
    <property type="entry name" value="Peptidase_M48"/>
    <property type="match status" value="1"/>
</dbReference>
<feature type="domain" description="Peptidase M48" evidence="8">
    <location>
        <begin position="176"/>
        <end position="346"/>
    </location>
</feature>
<accession>A0A199XP24</accession>
<dbReference type="EC" id="3.4.24.-" evidence="9"/>
<keyword evidence="7" id="KW-0472">Membrane</keyword>
<sequence>MTTVSKSVFYDGRSSVPKTIDLFFDATKGQFTFQIEPKSSVNEEENSFPERSASYTWLISAIAFEHRSTALFLQHGEDPIQTIKITDAALITSINQFRKTSGQLSWYQTLLHKPLKFHVFLALFLLTIIGLSYIYILPWVAEKSVVLIPESYDDSLGETFIDENSLLGNSQVEKTKILNDFAANLQLNNKKKLKFKVIDADIMNAYALPDGTIVVYTGILNEMNNYDELVGLIGHEAAHVNNRHSMKMLCRNLSGYLFISTVLGDVNGVMAVLGDNVNTLQSLSFSREYEREADEEGFAIVTKNHVNPKGMVTLFQRLQKEHSIEMPEFLSTHPVTKERIQSIKTMISTKNHVIQEDFKLKALFEKLQK</sequence>
<reference evidence="9 10" key="1">
    <citation type="submission" date="2016-06" db="EMBL/GenBank/DDBJ databases">
        <title>Draft genome sequence of Flavobacterium succinicans strain DD5b.</title>
        <authorList>
            <person name="Poehlein A."/>
            <person name="Daniel R."/>
            <person name="Simeonova D.D."/>
        </authorList>
    </citation>
    <scope>NUCLEOTIDE SEQUENCE [LARGE SCALE GENOMIC DNA]</scope>
    <source>
        <strain evidence="9 10">DD5b</strain>
    </source>
</reference>
<evidence type="ECO:0000256" key="3">
    <source>
        <dbReference type="ARBA" id="ARBA00022801"/>
    </source>
</evidence>
<dbReference type="PATRIC" id="fig|29536.5.peg.2280"/>
<dbReference type="EMBL" id="JMTM01000060">
    <property type="protein sequence ID" value="OAZ03395.1"/>
    <property type="molecule type" value="Genomic_DNA"/>
</dbReference>
<dbReference type="GO" id="GO:0046872">
    <property type="term" value="F:metal ion binding"/>
    <property type="evidence" value="ECO:0007669"/>
    <property type="project" value="UniProtKB-KW"/>
</dbReference>
<gene>
    <name evidence="9" type="primary">loiP</name>
    <name evidence="9" type="ORF">FLB_21830</name>
</gene>
<evidence type="ECO:0000259" key="8">
    <source>
        <dbReference type="Pfam" id="PF01435"/>
    </source>
</evidence>
<dbReference type="RefSeq" id="WP_064715965.1">
    <property type="nucleotide sequence ID" value="NZ_JMTM01000060.1"/>
</dbReference>
<evidence type="ECO:0000256" key="2">
    <source>
        <dbReference type="ARBA" id="ARBA00022723"/>
    </source>
</evidence>
<dbReference type="GO" id="GO:0016020">
    <property type="term" value="C:membrane"/>
    <property type="evidence" value="ECO:0007669"/>
    <property type="project" value="TreeGrafter"/>
</dbReference>
<dbReference type="Proteomes" id="UP000093807">
    <property type="component" value="Unassembled WGS sequence"/>
</dbReference>
<evidence type="ECO:0000256" key="1">
    <source>
        <dbReference type="ARBA" id="ARBA00022670"/>
    </source>
</evidence>
<dbReference type="AlphaFoldDB" id="A0A199XP24"/>
<dbReference type="GO" id="GO:0004222">
    <property type="term" value="F:metalloendopeptidase activity"/>
    <property type="evidence" value="ECO:0007669"/>
    <property type="project" value="InterPro"/>
</dbReference>
<keyword evidence="7" id="KW-1133">Transmembrane helix</keyword>
<dbReference type="CDD" id="cd07332">
    <property type="entry name" value="M48C_Oma1_like"/>
    <property type="match status" value="1"/>
</dbReference>
<evidence type="ECO:0000313" key="9">
    <source>
        <dbReference type="EMBL" id="OAZ03395.1"/>
    </source>
</evidence>
<comment type="caution">
    <text evidence="9">The sequence shown here is derived from an EMBL/GenBank/DDBJ whole genome shotgun (WGS) entry which is preliminary data.</text>
</comment>
<dbReference type="PANTHER" id="PTHR22726:SF1">
    <property type="entry name" value="METALLOENDOPEPTIDASE OMA1, MITOCHONDRIAL"/>
    <property type="match status" value="1"/>
</dbReference>
<organism evidence="9 10">
    <name type="scientific">Flavobacterium succinicans</name>
    <dbReference type="NCBI Taxonomy" id="29536"/>
    <lineage>
        <taxon>Bacteria</taxon>
        <taxon>Pseudomonadati</taxon>
        <taxon>Bacteroidota</taxon>
        <taxon>Flavobacteriia</taxon>
        <taxon>Flavobacteriales</taxon>
        <taxon>Flavobacteriaceae</taxon>
        <taxon>Flavobacterium</taxon>
    </lineage>
</organism>
<keyword evidence="5 6" id="KW-0482">Metalloprotease</keyword>
<evidence type="ECO:0000256" key="5">
    <source>
        <dbReference type="ARBA" id="ARBA00023049"/>
    </source>
</evidence>
<feature type="transmembrane region" description="Helical" evidence="7">
    <location>
        <begin position="119"/>
        <end position="141"/>
    </location>
</feature>
<dbReference type="Gene3D" id="3.30.2010.10">
    <property type="entry name" value="Metalloproteases ('zincins'), catalytic domain"/>
    <property type="match status" value="1"/>
</dbReference>
<keyword evidence="3 6" id="KW-0378">Hydrolase</keyword>
<comment type="cofactor">
    <cofactor evidence="6">
        <name>Zn(2+)</name>
        <dbReference type="ChEBI" id="CHEBI:29105"/>
    </cofactor>
    <text evidence="6">Binds 1 zinc ion per subunit.</text>
</comment>
<dbReference type="OrthoDB" id="9810445at2"/>
<keyword evidence="10" id="KW-1185">Reference proteome</keyword>
<protein>
    <submittedName>
        <fullName evidence="9">Metalloprotease LoiP</fullName>
        <ecNumber evidence="9">3.4.24.-</ecNumber>
    </submittedName>
</protein>
<comment type="similarity">
    <text evidence="6">Belongs to the peptidase M48 family.</text>
</comment>
<keyword evidence="7" id="KW-0812">Transmembrane</keyword>
<keyword evidence="2" id="KW-0479">Metal-binding</keyword>
<dbReference type="InterPro" id="IPR051156">
    <property type="entry name" value="Mito/Outer_Membr_Metalloprot"/>
</dbReference>